<organism evidence="1 2">
    <name type="scientific">Pseudomonas putida</name>
    <name type="common">Arthrobacter siderocapsulatus</name>
    <dbReference type="NCBI Taxonomy" id="303"/>
    <lineage>
        <taxon>Bacteria</taxon>
        <taxon>Pseudomonadati</taxon>
        <taxon>Pseudomonadota</taxon>
        <taxon>Gammaproteobacteria</taxon>
        <taxon>Pseudomonadales</taxon>
        <taxon>Pseudomonadaceae</taxon>
        <taxon>Pseudomonas</taxon>
    </lineage>
</organism>
<evidence type="ECO:0000313" key="2">
    <source>
        <dbReference type="Proteomes" id="UP000250299"/>
    </source>
</evidence>
<accession>A0A2Z4RIH2</accession>
<sequence>MLIQALAAPLSWGYSAIEISEWIAKVWSCQLHACFPPAHRCRTARTCVRREYGKSIHRFFEEDVS</sequence>
<reference evidence="1 2" key="1">
    <citation type="submission" date="2018-05" db="EMBL/GenBank/DDBJ databases">
        <title>Whole genome sequence of Pseudomonas putida JBC17.</title>
        <authorList>
            <person name="Lee Y.H."/>
            <person name="David K."/>
        </authorList>
    </citation>
    <scope>NUCLEOTIDE SEQUENCE [LARGE SCALE GENOMIC DNA]</scope>
    <source>
        <strain evidence="1 2">JBC17</strain>
    </source>
</reference>
<name>A0A2Z4RIH2_PSEPU</name>
<evidence type="ECO:0000313" key="1">
    <source>
        <dbReference type="EMBL" id="AWY40495.1"/>
    </source>
</evidence>
<proteinExistence type="predicted"/>
<dbReference type="Proteomes" id="UP000250299">
    <property type="component" value="Chromosome"/>
</dbReference>
<dbReference type="EMBL" id="CP029693">
    <property type="protein sequence ID" value="AWY40495.1"/>
    <property type="molecule type" value="Genomic_DNA"/>
</dbReference>
<gene>
    <name evidence="1" type="ORF">DKY63_11555</name>
</gene>
<protein>
    <submittedName>
        <fullName evidence="1">Uncharacterized protein</fullName>
    </submittedName>
</protein>
<dbReference type="AlphaFoldDB" id="A0A2Z4RIH2"/>